<gene>
    <name evidence="2" type="ORF">PPG34_02640</name>
</gene>
<proteinExistence type="predicted"/>
<dbReference type="EMBL" id="JAQOUE010000001">
    <property type="protein sequence ID" value="MDT7041231.1"/>
    <property type="molecule type" value="Genomic_DNA"/>
</dbReference>
<evidence type="ECO:0000256" key="1">
    <source>
        <dbReference type="SAM" id="Phobius"/>
    </source>
</evidence>
<name>A0ABU3K4C0_9BACT</name>
<feature type="transmembrane region" description="Helical" evidence="1">
    <location>
        <begin position="12"/>
        <end position="35"/>
    </location>
</feature>
<dbReference type="Proteomes" id="UP001250932">
    <property type="component" value="Unassembled WGS sequence"/>
</dbReference>
<evidence type="ECO:0000313" key="3">
    <source>
        <dbReference type="Proteomes" id="UP001250932"/>
    </source>
</evidence>
<protein>
    <submittedName>
        <fullName evidence="2">Uncharacterized protein</fullName>
    </submittedName>
</protein>
<keyword evidence="1" id="KW-0812">Transmembrane</keyword>
<keyword evidence="3" id="KW-1185">Reference proteome</keyword>
<comment type="caution">
    <text evidence="2">The sequence shown here is derived from an EMBL/GenBank/DDBJ whole genome shotgun (WGS) entry which is preliminary data.</text>
</comment>
<reference evidence="2 3" key="1">
    <citation type="journal article" date="2023" name="ISME J.">
        <title>Cultivation and genomic characterization of novel and ubiquitous marine nitrite-oxidizing bacteria from the Nitrospirales.</title>
        <authorList>
            <person name="Mueller A.J."/>
            <person name="Daebeler A."/>
            <person name="Herbold C.W."/>
            <person name="Kirkegaard R.H."/>
            <person name="Daims H."/>
        </authorList>
    </citation>
    <scope>NUCLEOTIDE SEQUENCE [LARGE SCALE GENOMIC DNA]</scope>
    <source>
        <strain evidence="2 3">EB</strain>
    </source>
</reference>
<organism evidence="2 3">
    <name type="scientific">Candidatus Nitronereus thalassa</name>
    <dbReference type="NCBI Taxonomy" id="3020898"/>
    <lineage>
        <taxon>Bacteria</taxon>
        <taxon>Pseudomonadati</taxon>
        <taxon>Nitrospirota</taxon>
        <taxon>Nitrospiria</taxon>
        <taxon>Nitrospirales</taxon>
        <taxon>Nitrospiraceae</taxon>
        <taxon>Candidatus Nitronereus</taxon>
    </lineage>
</organism>
<accession>A0ABU3K4C0</accession>
<sequence>MSDPENQEGKRIGIHPLIVIFGVIIGLWIFIQAIIPKSKDIQPPQGHETQAEKTATILQEAKETNVPTFKMTAAVPSMNALSLLVPGQTTDSQVVALLLYLRDSRRDGTLSSLLPATTPDNELGQFSIANIYIFSDPNFAVKEAITILSVGAHAPGDIYGKEIPYEVAMKHVRGQYVVNLNNKDLPEKGSLGYSEEATGLYSRRYLPIF</sequence>
<keyword evidence="1" id="KW-1133">Transmembrane helix</keyword>
<dbReference type="RefSeq" id="WP_313831587.1">
    <property type="nucleotide sequence ID" value="NZ_JAQOUE010000001.1"/>
</dbReference>
<keyword evidence="1" id="KW-0472">Membrane</keyword>
<evidence type="ECO:0000313" key="2">
    <source>
        <dbReference type="EMBL" id="MDT7041231.1"/>
    </source>
</evidence>